<keyword evidence="11" id="KW-1185">Reference proteome</keyword>
<dbReference type="GO" id="GO:0005524">
    <property type="term" value="F:ATP binding"/>
    <property type="evidence" value="ECO:0007669"/>
    <property type="project" value="InterPro"/>
</dbReference>
<dbReference type="GO" id="GO:0006412">
    <property type="term" value="P:translation"/>
    <property type="evidence" value="ECO:0007669"/>
    <property type="project" value="InterPro"/>
</dbReference>
<dbReference type="PANTHER" id="PTHR24222">
    <property type="entry name" value="ABC TRANSPORTER B FAMILY"/>
    <property type="match status" value="1"/>
</dbReference>
<dbReference type="Pfam" id="PF00411">
    <property type="entry name" value="Ribosomal_S11"/>
    <property type="match status" value="1"/>
</dbReference>
<dbReference type="GO" id="GO:1990904">
    <property type="term" value="C:ribonucleoprotein complex"/>
    <property type="evidence" value="ECO:0007669"/>
    <property type="project" value="UniProtKB-KW"/>
</dbReference>
<dbReference type="Gene3D" id="1.20.1560.10">
    <property type="entry name" value="ABC transporter type 1, transmembrane domain"/>
    <property type="match status" value="1"/>
</dbReference>
<dbReference type="SUPFAM" id="SSF90123">
    <property type="entry name" value="ABC transporter transmembrane region"/>
    <property type="match status" value="1"/>
</dbReference>
<keyword evidence="4" id="KW-0689">Ribosomal protein</keyword>
<dbReference type="InterPro" id="IPR027417">
    <property type="entry name" value="P-loop_NTPase"/>
</dbReference>
<accession>A0A8J5HKL8</accession>
<organism evidence="10 11">
    <name type="scientific">Zingiber officinale</name>
    <name type="common">Ginger</name>
    <name type="synonym">Amomum zingiber</name>
    <dbReference type="NCBI Taxonomy" id="94328"/>
    <lineage>
        <taxon>Eukaryota</taxon>
        <taxon>Viridiplantae</taxon>
        <taxon>Streptophyta</taxon>
        <taxon>Embryophyta</taxon>
        <taxon>Tracheophyta</taxon>
        <taxon>Spermatophyta</taxon>
        <taxon>Magnoliopsida</taxon>
        <taxon>Liliopsida</taxon>
        <taxon>Zingiberales</taxon>
        <taxon>Zingiberaceae</taxon>
        <taxon>Zingiber</taxon>
    </lineage>
</organism>
<dbReference type="GO" id="GO:0005886">
    <property type="term" value="C:plasma membrane"/>
    <property type="evidence" value="ECO:0007669"/>
    <property type="project" value="TreeGrafter"/>
</dbReference>
<dbReference type="SUPFAM" id="SSF52540">
    <property type="entry name" value="P-loop containing nucleoside triphosphate hydrolases"/>
    <property type="match status" value="1"/>
</dbReference>
<evidence type="ECO:0000256" key="4">
    <source>
        <dbReference type="ARBA" id="ARBA00022980"/>
    </source>
</evidence>
<dbReference type="SUPFAM" id="SSF53137">
    <property type="entry name" value="Translational machinery components"/>
    <property type="match status" value="1"/>
</dbReference>
<dbReference type="PROSITE" id="PS50929">
    <property type="entry name" value="ABC_TM1F"/>
    <property type="match status" value="1"/>
</dbReference>
<evidence type="ECO:0000256" key="1">
    <source>
        <dbReference type="ARBA" id="ARBA00004141"/>
    </source>
</evidence>
<name>A0A8J5HKL8_ZINOF</name>
<evidence type="ECO:0000313" key="11">
    <source>
        <dbReference type="Proteomes" id="UP000734854"/>
    </source>
</evidence>
<dbReference type="InterPro" id="IPR039421">
    <property type="entry name" value="Type_1_exporter"/>
</dbReference>
<evidence type="ECO:0000256" key="7">
    <source>
        <dbReference type="ARBA" id="ARBA00023274"/>
    </source>
</evidence>
<comment type="similarity">
    <text evidence="2">Belongs to the universal ribosomal protein uS11 family.</text>
</comment>
<evidence type="ECO:0000256" key="2">
    <source>
        <dbReference type="ARBA" id="ARBA00006194"/>
    </source>
</evidence>
<keyword evidence="6" id="KW-0472">Membrane</keyword>
<dbReference type="Gene3D" id="3.30.420.80">
    <property type="entry name" value="Ribosomal protein S11"/>
    <property type="match status" value="1"/>
</dbReference>
<feature type="domain" description="ABC transmembrane type-1" evidence="9">
    <location>
        <begin position="280"/>
        <end position="381"/>
    </location>
</feature>
<evidence type="ECO:0000259" key="9">
    <source>
        <dbReference type="PROSITE" id="PS50929"/>
    </source>
</evidence>
<comment type="subcellular location">
    <subcellularLocation>
        <location evidence="1">Membrane</location>
        <topology evidence="1">Multi-pass membrane protein</topology>
    </subcellularLocation>
</comment>
<dbReference type="Gene3D" id="3.40.50.300">
    <property type="entry name" value="P-loop containing nucleotide triphosphate hydrolases"/>
    <property type="match status" value="2"/>
</dbReference>
<dbReference type="GO" id="GO:0003735">
    <property type="term" value="F:structural constituent of ribosome"/>
    <property type="evidence" value="ECO:0007669"/>
    <property type="project" value="InterPro"/>
</dbReference>
<keyword evidence="5" id="KW-1133">Transmembrane helix</keyword>
<dbReference type="Proteomes" id="UP000734854">
    <property type="component" value="Unassembled WGS sequence"/>
</dbReference>
<dbReference type="InterPro" id="IPR001971">
    <property type="entry name" value="Ribosomal_uS11"/>
</dbReference>
<keyword evidence="3" id="KW-0812">Transmembrane</keyword>
<evidence type="ECO:0000256" key="8">
    <source>
        <dbReference type="SAM" id="MobiDB-lite"/>
    </source>
</evidence>
<evidence type="ECO:0000313" key="10">
    <source>
        <dbReference type="EMBL" id="KAG6521163.1"/>
    </source>
</evidence>
<feature type="region of interest" description="Disordered" evidence="8">
    <location>
        <begin position="51"/>
        <end position="100"/>
    </location>
</feature>
<evidence type="ECO:0000256" key="6">
    <source>
        <dbReference type="ARBA" id="ARBA00023136"/>
    </source>
</evidence>
<dbReference type="GO" id="GO:0140359">
    <property type="term" value="F:ABC-type transporter activity"/>
    <property type="evidence" value="ECO:0007669"/>
    <property type="project" value="InterPro"/>
</dbReference>
<dbReference type="InterPro" id="IPR036640">
    <property type="entry name" value="ABC1_TM_sf"/>
</dbReference>
<dbReference type="PANTHER" id="PTHR24222:SF52">
    <property type="entry name" value="ABC TRANSPORTER B FAMILY MEMBER 20-RELATED"/>
    <property type="match status" value="1"/>
</dbReference>
<dbReference type="InterPro" id="IPR036967">
    <property type="entry name" value="Ribosomal_uS11_sf"/>
</dbReference>
<evidence type="ECO:0000256" key="3">
    <source>
        <dbReference type="ARBA" id="ARBA00022692"/>
    </source>
</evidence>
<dbReference type="InterPro" id="IPR011527">
    <property type="entry name" value="ABC1_TM_dom"/>
</dbReference>
<dbReference type="EMBL" id="JACMSC010000005">
    <property type="protein sequence ID" value="KAG6521163.1"/>
    <property type="molecule type" value="Genomic_DNA"/>
</dbReference>
<sequence>MDRADPLSYVSAGYGLRRIRYTMESFDLSERQTQGLFDRYNRADAMRAWSSLSRRHTEDEPQASVSSGAPEGPLPSGSRGGSAASPEPGQEAEPTGLTVRSRERAQALFDLWTLGQRVEEERKAREESEDETGVRAQVTAAGAGAHDSGERALQVSKGSARSGRKKTREPKEENVMLGPTVREGEQVFGVAHIFSSFNDTFIHVTDLSGRKTLVRITASSMNMFDGNKIGFLVVVLNAIRLDFGWKRVKMHKSALKIRAYTYALHAILHSLFHEIRSNIQAISYIRTLYAFTNDTLAKYSYATSLQATLRYGIPISLVQGLGLDFTYGLTICSCALQLWVGRFLILNGKANGGEIITTLFVVILSSLGLNQAAINFYSFEQGRIAAYKLFEMISCSNSSLNQDRSTLATMQGNIEFRNVYFSYFSRLEILILSGFYQNIPARKNVTLVGRNDSRKSSIIPLMECFYDLTLGEEPTLLSLSIKDNIAYGRSATSDQIEEAAKIIHAHDFITSLKMGYETQVGRTGLSLTEEQKIKISIACVVLSNLSILLLDEVTSGLDFEAEKVVQEALDILMLGRSTIIIASCLSLILLYI</sequence>
<evidence type="ECO:0000256" key="5">
    <source>
        <dbReference type="ARBA" id="ARBA00022989"/>
    </source>
</evidence>
<reference evidence="10 11" key="1">
    <citation type="submission" date="2020-08" db="EMBL/GenBank/DDBJ databases">
        <title>Plant Genome Project.</title>
        <authorList>
            <person name="Zhang R.-G."/>
        </authorList>
    </citation>
    <scope>NUCLEOTIDE SEQUENCE [LARGE SCALE GENOMIC DNA]</scope>
    <source>
        <tissue evidence="10">Rhizome</tissue>
    </source>
</reference>
<dbReference type="AlphaFoldDB" id="A0A8J5HKL8"/>
<dbReference type="GO" id="GO:0005840">
    <property type="term" value="C:ribosome"/>
    <property type="evidence" value="ECO:0007669"/>
    <property type="project" value="UniProtKB-KW"/>
</dbReference>
<proteinExistence type="inferred from homology"/>
<feature type="compositionally biased region" description="Low complexity" evidence="8">
    <location>
        <begin position="70"/>
        <end position="89"/>
    </location>
</feature>
<comment type="caution">
    <text evidence="10">The sequence shown here is derived from an EMBL/GenBank/DDBJ whole genome shotgun (WGS) entry which is preliminary data.</text>
</comment>
<feature type="region of interest" description="Disordered" evidence="8">
    <location>
        <begin position="119"/>
        <end position="179"/>
    </location>
</feature>
<gene>
    <name evidence="10" type="ORF">ZIOFF_018229</name>
</gene>
<protein>
    <recommendedName>
        <fullName evidence="9">ABC transmembrane type-1 domain-containing protein</fullName>
    </recommendedName>
</protein>
<keyword evidence="7" id="KW-0687">Ribonucleoprotein</keyword>